<dbReference type="EMBL" id="BMAV01012643">
    <property type="protein sequence ID" value="GFY59486.1"/>
    <property type="molecule type" value="Genomic_DNA"/>
</dbReference>
<reference evidence="1" key="1">
    <citation type="submission" date="2020-08" db="EMBL/GenBank/DDBJ databases">
        <title>Multicomponent nature underlies the extraordinary mechanical properties of spider dragline silk.</title>
        <authorList>
            <person name="Kono N."/>
            <person name="Nakamura H."/>
            <person name="Mori M."/>
            <person name="Yoshida Y."/>
            <person name="Ohtoshi R."/>
            <person name="Malay A.D."/>
            <person name="Moran D.A.P."/>
            <person name="Tomita M."/>
            <person name="Numata K."/>
            <person name="Arakawa K."/>
        </authorList>
    </citation>
    <scope>NUCLEOTIDE SEQUENCE</scope>
</reference>
<sequence length="95" mass="10709">MILVPPRALSKDRKRTITISVHRKTKGSHNLRIHLQGLSKNINEPSLENFFVASSAVRPHHTMSFNGLLEDSFCLSLLMTQQQSEIFGVVNDKVP</sequence>
<accession>A0A8X6XY04</accession>
<protein>
    <submittedName>
        <fullName evidence="1">Uncharacterized protein</fullName>
    </submittedName>
</protein>
<dbReference type="Proteomes" id="UP000886998">
    <property type="component" value="Unassembled WGS sequence"/>
</dbReference>
<proteinExistence type="predicted"/>
<comment type="caution">
    <text evidence="1">The sequence shown here is derived from an EMBL/GenBank/DDBJ whole genome shotgun (WGS) entry which is preliminary data.</text>
</comment>
<evidence type="ECO:0000313" key="1">
    <source>
        <dbReference type="EMBL" id="GFY59486.1"/>
    </source>
</evidence>
<organism evidence="1 2">
    <name type="scientific">Trichonephila inaurata madagascariensis</name>
    <dbReference type="NCBI Taxonomy" id="2747483"/>
    <lineage>
        <taxon>Eukaryota</taxon>
        <taxon>Metazoa</taxon>
        <taxon>Ecdysozoa</taxon>
        <taxon>Arthropoda</taxon>
        <taxon>Chelicerata</taxon>
        <taxon>Arachnida</taxon>
        <taxon>Araneae</taxon>
        <taxon>Araneomorphae</taxon>
        <taxon>Entelegynae</taxon>
        <taxon>Araneoidea</taxon>
        <taxon>Nephilidae</taxon>
        <taxon>Trichonephila</taxon>
        <taxon>Trichonephila inaurata</taxon>
    </lineage>
</organism>
<keyword evidence="2" id="KW-1185">Reference proteome</keyword>
<dbReference type="AlphaFoldDB" id="A0A8X6XY04"/>
<name>A0A8X6XY04_9ARAC</name>
<gene>
    <name evidence="1" type="ORF">TNIN_436181</name>
</gene>
<evidence type="ECO:0000313" key="2">
    <source>
        <dbReference type="Proteomes" id="UP000886998"/>
    </source>
</evidence>